<sequence length="23" mass="2771">MLKKVCATNTNLRSNWKRNCYKV</sequence>
<name>A0A2P2MKX7_RHIMU</name>
<proteinExistence type="predicted"/>
<dbReference type="AlphaFoldDB" id="A0A2P2MKX7"/>
<protein>
    <submittedName>
        <fullName evidence="1">Putative disease resistance protein RGA3</fullName>
    </submittedName>
</protein>
<evidence type="ECO:0000313" key="1">
    <source>
        <dbReference type="EMBL" id="MBX30860.1"/>
    </source>
</evidence>
<accession>A0A2P2MKX7</accession>
<dbReference type="EMBL" id="GGEC01050376">
    <property type="protein sequence ID" value="MBX30860.1"/>
    <property type="molecule type" value="Transcribed_RNA"/>
</dbReference>
<organism evidence="1">
    <name type="scientific">Rhizophora mucronata</name>
    <name type="common">Asiatic mangrove</name>
    <dbReference type="NCBI Taxonomy" id="61149"/>
    <lineage>
        <taxon>Eukaryota</taxon>
        <taxon>Viridiplantae</taxon>
        <taxon>Streptophyta</taxon>
        <taxon>Embryophyta</taxon>
        <taxon>Tracheophyta</taxon>
        <taxon>Spermatophyta</taxon>
        <taxon>Magnoliopsida</taxon>
        <taxon>eudicotyledons</taxon>
        <taxon>Gunneridae</taxon>
        <taxon>Pentapetalae</taxon>
        <taxon>rosids</taxon>
        <taxon>fabids</taxon>
        <taxon>Malpighiales</taxon>
        <taxon>Rhizophoraceae</taxon>
        <taxon>Rhizophora</taxon>
    </lineage>
</organism>
<reference evidence="1" key="1">
    <citation type="submission" date="2018-02" db="EMBL/GenBank/DDBJ databases">
        <title>Rhizophora mucronata_Transcriptome.</title>
        <authorList>
            <person name="Meera S.P."/>
            <person name="Sreeshan A."/>
            <person name="Augustine A."/>
        </authorList>
    </citation>
    <scope>NUCLEOTIDE SEQUENCE</scope>
    <source>
        <tissue evidence="1">Leaf</tissue>
    </source>
</reference>